<evidence type="ECO:0000256" key="1">
    <source>
        <dbReference type="ARBA" id="ARBA00004651"/>
    </source>
</evidence>
<sequence>MNGIRLSELLWVAAGGALGASLRWGAGLAAELASLDWSWLWLVNGLGAGLMTLLAAWLDNPRRPVALFWQVGVLGGFTTFSLFSVEVVRIGADSLSQALVYALCSVLVWLAAAECGRRLGQNLRQRRDNG</sequence>
<evidence type="ECO:0000256" key="7">
    <source>
        <dbReference type="ARBA" id="ARBA00023065"/>
    </source>
</evidence>
<protein>
    <recommendedName>
        <fullName evidence="12">Fluoride-specific ion channel FluC</fullName>
    </recommendedName>
</protein>
<dbReference type="Proteomes" id="UP001562065">
    <property type="component" value="Unassembled WGS sequence"/>
</dbReference>
<gene>
    <name evidence="12" type="primary">fluC</name>
    <name evidence="12" type="synonym">crcB</name>
    <name evidence="13" type="ORF">AB5I84_07205</name>
</gene>
<keyword evidence="12" id="KW-0479">Metal-binding</keyword>
<dbReference type="InterPro" id="IPR003691">
    <property type="entry name" value="FluC"/>
</dbReference>
<comment type="similarity">
    <text evidence="10 12">Belongs to the fluoride channel Fluc/FEX (TC 1.A.43) family.</text>
</comment>
<keyword evidence="14" id="KW-1185">Reference proteome</keyword>
<comment type="activity regulation">
    <text evidence="12">Na(+) is not transported, but it plays an essential structural role and its presence is essential for fluoride channel function.</text>
</comment>
<keyword evidence="4 12" id="KW-0812">Transmembrane</keyword>
<keyword evidence="12" id="KW-0813">Transport</keyword>
<keyword evidence="3" id="KW-0997">Cell inner membrane</keyword>
<evidence type="ECO:0000256" key="8">
    <source>
        <dbReference type="ARBA" id="ARBA00023136"/>
    </source>
</evidence>
<evidence type="ECO:0000313" key="13">
    <source>
        <dbReference type="EMBL" id="MEY1661936.1"/>
    </source>
</evidence>
<comment type="function">
    <text evidence="12">Fluoride-specific ion channel. Important for reducing fluoride concentration in the cell, thus reducing its toxicity.</text>
</comment>
<evidence type="ECO:0000256" key="12">
    <source>
        <dbReference type="HAMAP-Rule" id="MF_00454"/>
    </source>
</evidence>
<feature type="binding site" evidence="12">
    <location>
        <position position="78"/>
    </location>
    <ligand>
        <name>Na(+)</name>
        <dbReference type="ChEBI" id="CHEBI:29101"/>
        <note>structural</note>
    </ligand>
</feature>
<feature type="transmembrane region" description="Helical" evidence="12">
    <location>
        <begin position="95"/>
        <end position="116"/>
    </location>
</feature>
<evidence type="ECO:0000256" key="3">
    <source>
        <dbReference type="ARBA" id="ARBA00022519"/>
    </source>
</evidence>
<evidence type="ECO:0000256" key="4">
    <source>
        <dbReference type="ARBA" id="ARBA00022692"/>
    </source>
</evidence>
<evidence type="ECO:0000313" key="14">
    <source>
        <dbReference type="Proteomes" id="UP001562065"/>
    </source>
</evidence>
<dbReference type="HAMAP" id="MF_00454">
    <property type="entry name" value="FluC"/>
    <property type="match status" value="1"/>
</dbReference>
<feature type="binding site" evidence="12">
    <location>
        <position position="75"/>
    </location>
    <ligand>
        <name>Na(+)</name>
        <dbReference type="ChEBI" id="CHEBI:29101"/>
        <note>structural</note>
    </ligand>
</feature>
<name>A0ABV4AJI6_9GAMM</name>
<evidence type="ECO:0000256" key="6">
    <source>
        <dbReference type="ARBA" id="ARBA00023053"/>
    </source>
</evidence>
<keyword evidence="8 12" id="KW-0472">Membrane</keyword>
<reference evidence="13 14" key="1">
    <citation type="submission" date="2024-07" db="EMBL/GenBank/DDBJ databases">
        <authorList>
            <person name="Ren Q."/>
        </authorList>
    </citation>
    <scope>NUCLEOTIDE SEQUENCE [LARGE SCALE GENOMIC DNA]</scope>
    <source>
        <strain evidence="13 14">REN37</strain>
    </source>
</reference>
<feature type="transmembrane region" description="Helical" evidence="12">
    <location>
        <begin position="65"/>
        <end position="83"/>
    </location>
</feature>
<keyword evidence="7 12" id="KW-0406">Ion transport</keyword>
<keyword evidence="5 12" id="KW-1133">Transmembrane helix</keyword>
<evidence type="ECO:0000256" key="2">
    <source>
        <dbReference type="ARBA" id="ARBA00022475"/>
    </source>
</evidence>
<dbReference type="Pfam" id="PF02537">
    <property type="entry name" value="CRCB"/>
    <property type="match status" value="1"/>
</dbReference>
<evidence type="ECO:0000256" key="5">
    <source>
        <dbReference type="ARBA" id="ARBA00022989"/>
    </source>
</evidence>
<proteinExistence type="inferred from homology"/>
<organism evidence="13 14">
    <name type="scientific">Isoalcanivorax beigongshangi</name>
    <dbReference type="NCBI Taxonomy" id="3238810"/>
    <lineage>
        <taxon>Bacteria</taxon>
        <taxon>Pseudomonadati</taxon>
        <taxon>Pseudomonadota</taxon>
        <taxon>Gammaproteobacteria</taxon>
        <taxon>Oceanospirillales</taxon>
        <taxon>Alcanivoracaceae</taxon>
        <taxon>Isoalcanivorax</taxon>
    </lineage>
</organism>
<evidence type="ECO:0000256" key="10">
    <source>
        <dbReference type="ARBA" id="ARBA00035120"/>
    </source>
</evidence>
<accession>A0ABV4AJI6</accession>
<evidence type="ECO:0000256" key="9">
    <source>
        <dbReference type="ARBA" id="ARBA00023303"/>
    </source>
</evidence>
<evidence type="ECO:0000256" key="11">
    <source>
        <dbReference type="ARBA" id="ARBA00035585"/>
    </source>
</evidence>
<dbReference type="EMBL" id="JBGCUO010000001">
    <property type="protein sequence ID" value="MEY1661936.1"/>
    <property type="molecule type" value="Genomic_DNA"/>
</dbReference>
<dbReference type="RefSeq" id="WP_369455182.1">
    <property type="nucleotide sequence ID" value="NZ_JBGCUO010000001.1"/>
</dbReference>
<comment type="caution">
    <text evidence="13">The sequence shown here is derived from an EMBL/GenBank/DDBJ whole genome shotgun (WGS) entry which is preliminary data.</text>
</comment>
<comment type="catalytic activity">
    <reaction evidence="11">
        <text>fluoride(in) = fluoride(out)</text>
        <dbReference type="Rhea" id="RHEA:76159"/>
        <dbReference type="ChEBI" id="CHEBI:17051"/>
    </reaction>
    <physiologicalReaction direction="left-to-right" evidence="11">
        <dbReference type="Rhea" id="RHEA:76160"/>
    </physiologicalReaction>
</comment>
<keyword evidence="6 12" id="KW-0915">Sodium</keyword>
<comment type="subcellular location">
    <subcellularLocation>
        <location evidence="1 12">Cell membrane</location>
        <topology evidence="1 12">Multi-pass membrane protein</topology>
    </subcellularLocation>
</comment>
<keyword evidence="9 12" id="KW-0407">Ion channel</keyword>
<feature type="transmembrane region" description="Helical" evidence="12">
    <location>
        <begin position="39"/>
        <end position="58"/>
    </location>
</feature>
<keyword evidence="2 12" id="KW-1003">Cell membrane</keyword>